<gene>
    <name evidence="1" type="ORF">GPECTOR_15g387</name>
</gene>
<protein>
    <recommendedName>
        <fullName evidence="3">SEC-C motif-containing protein</fullName>
    </recommendedName>
</protein>
<proteinExistence type="predicted"/>
<dbReference type="Gene3D" id="3.10.450.50">
    <property type="match status" value="1"/>
</dbReference>
<dbReference type="STRING" id="33097.A0A150GLJ6"/>
<evidence type="ECO:0000313" key="1">
    <source>
        <dbReference type="EMBL" id="KXZ50703.1"/>
    </source>
</evidence>
<evidence type="ECO:0000313" key="2">
    <source>
        <dbReference type="Proteomes" id="UP000075714"/>
    </source>
</evidence>
<reference evidence="2" key="1">
    <citation type="journal article" date="2016" name="Nat. Commun.">
        <title>The Gonium pectorale genome demonstrates co-option of cell cycle regulation during the evolution of multicellularity.</title>
        <authorList>
            <person name="Hanschen E.R."/>
            <person name="Marriage T.N."/>
            <person name="Ferris P.J."/>
            <person name="Hamaji T."/>
            <person name="Toyoda A."/>
            <person name="Fujiyama A."/>
            <person name="Neme R."/>
            <person name="Noguchi H."/>
            <person name="Minakuchi Y."/>
            <person name="Suzuki M."/>
            <person name="Kawai-Toyooka H."/>
            <person name="Smith D.R."/>
            <person name="Sparks H."/>
            <person name="Anderson J."/>
            <person name="Bakaric R."/>
            <person name="Luria V."/>
            <person name="Karger A."/>
            <person name="Kirschner M.W."/>
            <person name="Durand P.M."/>
            <person name="Michod R.E."/>
            <person name="Nozaki H."/>
            <person name="Olson B.J."/>
        </authorList>
    </citation>
    <scope>NUCLEOTIDE SEQUENCE [LARGE SCALE GENOMIC DNA]</scope>
    <source>
        <strain evidence="2">NIES-2863</strain>
    </source>
</reference>
<dbReference type="AlphaFoldDB" id="A0A150GLJ6"/>
<dbReference type="Proteomes" id="UP000075714">
    <property type="component" value="Unassembled WGS sequence"/>
</dbReference>
<comment type="caution">
    <text evidence="1">The sequence shown here is derived from an EMBL/GenBank/DDBJ whole genome shotgun (WGS) entry which is preliminary data.</text>
</comment>
<evidence type="ECO:0008006" key="3">
    <source>
        <dbReference type="Google" id="ProtNLM"/>
    </source>
</evidence>
<dbReference type="EMBL" id="LSYV01000016">
    <property type="protein sequence ID" value="KXZ50703.1"/>
    <property type="molecule type" value="Genomic_DNA"/>
</dbReference>
<organism evidence="1 2">
    <name type="scientific">Gonium pectorale</name>
    <name type="common">Green alga</name>
    <dbReference type="NCBI Taxonomy" id="33097"/>
    <lineage>
        <taxon>Eukaryota</taxon>
        <taxon>Viridiplantae</taxon>
        <taxon>Chlorophyta</taxon>
        <taxon>core chlorophytes</taxon>
        <taxon>Chlorophyceae</taxon>
        <taxon>CS clade</taxon>
        <taxon>Chlamydomonadales</taxon>
        <taxon>Volvocaceae</taxon>
        <taxon>Gonium</taxon>
    </lineage>
</organism>
<dbReference type="InterPro" id="IPR004027">
    <property type="entry name" value="SEC_C_motif"/>
</dbReference>
<sequence>MGKRTSKAEDAPRVCPCGSGLKFSECCSPIVSGAWARTAPELARARFAALQLGKPQVLADTTHPEALAAIGTKQSLLKKAEQLMRRRGAGQLDPVLADCVHGQSPEDPDIWFVLLAISVGEPGAERIYTFAEKYRKDGGRWWYISSPWEFPVLPQFEEFLERHHGSSEENPYGPLYGQYEYGWLALPPRRLSPAAASHRPQWLVDDWPEGQKDDWVYLDTAVDPETGLTAAQVAARLSQAMTAASLRDPKIDWESYYFRQGRFME</sequence>
<name>A0A150GLJ6_GONPE</name>
<keyword evidence="2" id="KW-1185">Reference proteome</keyword>
<accession>A0A150GLJ6</accession>
<dbReference type="OrthoDB" id="539334at2759"/>
<dbReference type="Pfam" id="PF02810">
    <property type="entry name" value="SEC-C"/>
    <property type="match status" value="1"/>
</dbReference>